<protein>
    <submittedName>
        <fullName evidence="1">Uncharacterized protein</fullName>
    </submittedName>
</protein>
<dbReference type="RefSeq" id="WP_106302661.1">
    <property type="nucleotide sequence ID" value="NZ_PVWO01000074.1"/>
</dbReference>
<gene>
    <name evidence="1" type="ORF">C7B77_08220</name>
</gene>
<reference evidence="1 2" key="1">
    <citation type="submission" date="2018-03" db="EMBL/GenBank/DDBJ databases">
        <title>The ancient ancestry and fast evolution of plastids.</title>
        <authorList>
            <person name="Moore K.R."/>
            <person name="Magnabosco C."/>
            <person name="Momper L."/>
            <person name="Gold D.A."/>
            <person name="Bosak T."/>
            <person name="Fournier G.P."/>
        </authorList>
    </citation>
    <scope>NUCLEOTIDE SEQUENCE [LARGE SCALE GENOMIC DNA]</scope>
    <source>
        <strain evidence="1 2">CCALA 037</strain>
    </source>
</reference>
<dbReference type="AlphaFoldDB" id="A0A2T1GIB4"/>
<dbReference type="Proteomes" id="UP000238937">
    <property type="component" value="Unassembled WGS sequence"/>
</dbReference>
<accession>A0A2T1GIB4</accession>
<comment type="caution">
    <text evidence="1">The sequence shown here is derived from an EMBL/GenBank/DDBJ whole genome shotgun (WGS) entry which is preliminary data.</text>
</comment>
<evidence type="ECO:0000313" key="1">
    <source>
        <dbReference type="EMBL" id="PSB57489.1"/>
    </source>
</evidence>
<proteinExistence type="predicted"/>
<sequence length="65" mass="7244">MIERCRSLDRDCGTNVSARSRSLAIRSIHRALDLTDCTLIDTAVDLLPQKISEGLVVQFWGALRS</sequence>
<name>A0A2T1GIB4_9CYAN</name>
<keyword evidence="2" id="KW-1185">Reference proteome</keyword>
<dbReference type="EMBL" id="PVWO01000074">
    <property type="protein sequence ID" value="PSB57489.1"/>
    <property type="molecule type" value="Genomic_DNA"/>
</dbReference>
<organism evidence="1 2">
    <name type="scientific">Chamaesiphon polymorphus CCALA 037</name>
    <dbReference type="NCBI Taxonomy" id="2107692"/>
    <lineage>
        <taxon>Bacteria</taxon>
        <taxon>Bacillati</taxon>
        <taxon>Cyanobacteriota</taxon>
        <taxon>Cyanophyceae</taxon>
        <taxon>Gomontiellales</taxon>
        <taxon>Chamaesiphonaceae</taxon>
        <taxon>Chamaesiphon</taxon>
    </lineage>
</organism>
<evidence type="ECO:0000313" key="2">
    <source>
        <dbReference type="Proteomes" id="UP000238937"/>
    </source>
</evidence>